<dbReference type="Gene3D" id="3.40.630.30">
    <property type="match status" value="1"/>
</dbReference>
<feature type="domain" description="N-acetyltransferase" evidence="3">
    <location>
        <begin position="5"/>
        <end position="171"/>
    </location>
</feature>
<keyword evidence="2 4" id="KW-0012">Acyltransferase</keyword>
<keyword evidence="5" id="KW-1185">Reference proteome</keyword>
<evidence type="ECO:0000256" key="1">
    <source>
        <dbReference type="ARBA" id="ARBA00022679"/>
    </source>
</evidence>
<evidence type="ECO:0000259" key="3">
    <source>
        <dbReference type="PROSITE" id="PS51186"/>
    </source>
</evidence>
<reference evidence="4 5" key="1">
    <citation type="submission" date="2017-04" db="EMBL/GenBank/DDBJ databases">
        <authorList>
            <person name="Afonso C.L."/>
            <person name="Miller P.J."/>
            <person name="Scott M.A."/>
            <person name="Spackman E."/>
            <person name="Goraichik I."/>
            <person name="Dimitrov K.M."/>
            <person name="Suarez D.L."/>
            <person name="Swayne D.E."/>
        </authorList>
    </citation>
    <scope>NUCLEOTIDE SEQUENCE [LARGE SCALE GENOMIC DNA]</scope>
    <source>
        <strain evidence="4 5">USBA 355</strain>
    </source>
</reference>
<dbReference type="InterPro" id="IPR016181">
    <property type="entry name" value="Acyl_CoA_acyltransferase"/>
</dbReference>
<organism evidence="4 5">
    <name type="scientific">Tistlia consotensis USBA 355</name>
    <dbReference type="NCBI Taxonomy" id="560819"/>
    <lineage>
        <taxon>Bacteria</taxon>
        <taxon>Pseudomonadati</taxon>
        <taxon>Pseudomonadota</taxon>
        <taxon>Alphaproteobacteria</taxon>
        <taxon>Rhodospirillales</taxon>
        <taxon>Rhodovibrionaceae</taxon>
        <taxon>Tistlia</taxon>
    </lineage>
</organism>
<dbReference type="Pfam" id="PF00583">
    <property type="entry name" value="Acetyltransf_1"/>
    <property type="match status" value="1"/>
</dbReference>
<dbReference type="GO" id="GO:0016747">
    <property type="term" value="F:acyltransferase activity, transferring groups other than amino-acyl groups"/>
    <property type="evidence" value="ECO:0007669"/>
    <property type="project" value="InterPro"/>
</dbReference>
<dbReference type="STRING" id="560819.SAMN05428998_102280"/>
<evidence type="ECO:0000313" key="5">
    <source>
        <dbReference type="Proteomes" id="UP000192917"/>
    </source>
</evidence>
<dbReference type="CDD" id="cd04301">
    <property type="entry name" value="NAT_SF"/>
    <property type="match status" value="1"/>
</dbReference>
<name>A0A1Y6BA40_9PROT</name>
<sequence>MALAFDIREATPMDSDAIGRIHVEAWQATYAGMIEPGYLARLDPGTWATRWREAIGRQRAGRVRYGKVLVICAPDQGPVGFGSCGRTRSQTLPYDGEIETLYIHPDWQGQGLGRELLVALFEELSAAGFLSALVWVVAANPSRFFYEAMGGERLAEKTEPFAGCPVAQVAYGWDDLVGWLSAWR</sequence>
<dbReference type="InterPro" id="IPR000182">
    <property type="entry name" value="GNAT_dom"/>
</dbReference>
<dbReference type="PANTHER" id="PTHR43877">
    <property type="entry name" value="AMINOALKYLPHOSPHONATE N-ACETYLTRANSFERASE-RELATED-RELATED"/>
    <property type="match status" value="1"/>
</dbReference>
<dbReference type="SUPFAM" id="SSF55729">
    <property type="entry name" value="Acyl-CoA N-acyltransferases (Nat)"/>
    <property type="match status" value="1"/>
</dbReference>
<dbReference type="AlphaFoldDB" id="A0A1Y6BA40"/>
<evidence type="ECO:0000256" key="2">
    <source>
        <dbReference type="ARBA" id="ARBA00023315"/>
    </source>
</evidence>
<gene>
    <name evidence="4" type="ORF">SAMN05428998_102280</name>
</gene>
<protein>
    <submittedName>
        <fullName evidence="4">L-amino acid N-acyltransferase YncA</fullName>
    </submittedName>
</protein>
<evidence type="ECO:0000313" key="4">
    <source>
        <dbReference type="EMBL" id="SME99419.1"/>
    </source>
</evidence>
<dbReference type="PROSITE" id="PS51186">
    <property type="entry name" value="GNAT"/>
    <property type="match status" value="1"/>
</dbReference>
<proteinExistence type="predicted"/>
<dbReference type="Proteomes" id="UP000192917">
    <property type="component" value="Unassembled WGS sequence"/>
</dbReference>
<dbReference type="EMBL" id="FWZX01000002">
    <property type="protein sequence ID" value="SME99419.1"/>
    <property type="molecule type" value="Genomic_DNA"/>
</dbReference>
<accession>A0A1Y6BA40</accession>
<dbReference type="InterPro" id="IPR050832">
    <property type="entry name" value="Bact_Acetyltransf"/>
</dbReference>
<keyword evidence="1 4" id="KW-0808">Transferase</keyword>